<keyword evidence="2" id="KW-1185">Reference proteome</keyword>
<comment type="caution">
    <text evidence="1">The sequence shown here is derived from an EMBL/GenBank/DDBJ whole genome shotgun (WGS) entry which is preliminary data.</text>
</comment>
<dbReference type="EMBL" id="JBHSLW010000097">
    <property type="protein sequence ID" value="MFC5423691.1"/>
    <property type="molecule type" value="Genomic_DNA"/>
</dbReference>
<gene>
    <name evidence="1" type="ORF">ACFPOB_29595</name>
</gene>
<protein>
    <submittedName>
        <fullName evidence="1">Uncharacterized protein</fullName>
    </submittedName>
</protein>
<sequence>MAERPHTPGPWEVDIHPDTGEWRVCEREGVVAVLSEARKWEAVSNVVRTKRNADGSGGFLVSASPANWPCAIGDALLIAAAPDLYEALRDILINPRSLSTSEREAAGLAAIAKAEGVRP</sequence>
<evidence type="ECO:0000313" key="1">
    <source>
        <dbReference type="EMBL" id="MFC5423691.1"/>
    </source>
</evidence>
<organism evidence="1 2">
    <name type="scientific">Bosea eneae</name>
    <dbReference type="NCBI Taxonomy" id="151454"/>
    <lineage>
        <taxon>Bacteria</taxon>
        <taxon>Pseudomonadati</taxon>
        <taxon>Pseudomonadota</taxon>
        <taxon>Alphaproteobacteria</taxon>
        <taxon>Hyphomicrobiales</taxon>
        <taxon>Boseaceae</taxon>
        <taxon>Bosea</taxon>
    </lineage>
</organism>
<proteinExistence type="predicted"/>
<evidence type="ECO:0000313" key="2">
    <source>
        <dbReference type="Proteomes" id="UP001596053"/>
    </source>
</evidence>
<dbReference type="RefSeq" id="WP_377801761.1">
    <property type="nucleotide sequence ID" value="NZ_JBHSLW010000097.1"/>
</dbReference>
<name>A0ABW0IZE7_9HYPH</name>
<accession>A0ABW0IZE7</accession>
<dbReference type="Proteomes" id="UP001596053">
    <property type="component" value="Unassembled WGS sequence"/>
</dbReference>
<reference evidence="2" key="1">
    <citation type="journal article" date="2019" name="Int. J. Syst. Evol. Microbiol.">
        <title>The Global Catalogue of Microorganisms (GCM) 10K type strain sequencing project: providing services to taxonomists for standard genome sequencing and annotation.</title>
        <authorList>
            <consortium name="The Broad Institute Genomics Platform"/>
            <consortium name="The Broad Institute Genome Sequencing Center for Infectious Disease"/>
            <person name="Wu L."/>
            <person name="Ma J."/>
        </authorList>
    </citation>
    <scope>NUCLEOTIDE SEQUENCE [LARGE SCALE GENOMIC DNA]</scope>
    <source>
        <strain evidence="2">NCAIM B.01391</strain>
    </source>
</reference>